<keyword evidence="4" id="KW-1003">Cell membrane</keyword>
<comment type="caution">
    <text evidence="8">The sequence shown here is derived from an EMBL/GenBank/DDBJ whole genome shotgun (WGS) entry which is preliminary data.</text>
</comment>
<keyword evidence="2" id="KW-0813">Transport</keyword>
<dbReference type="PROSITE" id="PS00211">
    <property type="entry name" value="ABC_TRANSPORTER_1"/>
    <property type="match status" value="1"/>
</dbReference>
<dbReference type="Proteomes" id="UP001225906">
    <property type="component" value="Unassembled WGS sequence"/>
</dbReference>
<evidence type="ECO:0000259" key="7">
    <source>
        <dbReference type="PROSITE" id="PS50893"/>
    </source>
</evidence>
<evidence type="ECO:0000256" key="4">
    <source>
        <dbReference type="ARBA" id="ARBA00022475"/>
    </source>
</evidence>
<name>A0ABT9JP44_9PROT</name>
<dbReference type="RefSeq" id="WP_306388065.1">
    <property type="nucleotide sequence ID" value="NZ_JAVCAP010000001.1"/>
</dbReference>
<dbReference type="SMART" id="SM00382">
    <property type="entry name" value="AAA"/>
    <property type="match status" value="1"/>
</dbReference>
<protein>
    <submittedName>
        <fullName evidence="8">ATP-binding cassette domain-containing protein</fullName>
    </submittedName>
</protein>
<evidence type="ECO:0000256" key="5">
    <source>
        <dbReference type="ARBA" id="ARBA00022741"/>
    </source>
</evidence>
<dbReference type="SUPFAM" id="SSF52540">
    <property type="entry name" value="P-loop containing nucleoside triphosphate hydrolases"/>
    <property type="match status" value="1"/>
</dbReference>
<keyword evidence="3" id="KW-0536">Nodulation</keyword>
<feature type="domain" description="ABC transporter" evidence="7">
    <location>
        <begin position="4"/>
        <end position="243"/>
    </location>
</feature>
<dbReference type="InterPro" id="IPR050763">
    <property type="entry name" value="ABC_transporter_ATP-binding"/>
</dbReference>
<evidence type="ECO:0000256" key="6">
    <source>
        <dbReference type="ARBA" id="ARBA00022840"/>
    </source>
</evidence>
<comment type="similarity">
    <text evidence="1">Belongs to the ABC transporter superfamily.</text>
</comment>
<sequence length="258" mass="27901">MIMIEAIDLSKRFEHSSLFRKTQPGRPVLDRVSLRAEDACITALLGPNGAGKTTFLRMLAGLEKPEAGSILIQGQPAHLHTAKFAYLSDGCGLYPRLTGEENIRYFGALYGLSDAHITLRIQTLDSHLGFAHVLAKKAGACSLGERMRIALARALVHDPHTLVLDEPTNGLDLASVRKLRNFLRYLASEAGGGKCILLSTHHLHEVEMIADQVIVLVQGQVKATGSVRQITVANAAQHFEDAFAALAFGETISCINVG</sequence>
<dbReference type="Gene3D" id="3.40.50.300">
    <property type="entry name" value="P-loop containing nucleotide triphosphate hydrolases"/>
    <property type="match status" value="1"/>
</dbReference>
<reference evidence="9" key="1">
    <citation type="journal article" date="2019" name="Int. J. Syst. Evol. Microbiol.">
        <title>The Global Catalogue of Microorganisms (GCM) 10K type strain sequencing project: providing services to taxonomists for standard genome sequencing and annotation.</title>
        <authorList>
            <consortium name="The Broad Institute Genomics Platform"/>
            <consortium name="The Broad Institute Genome Sequencing Center for Infectious Disease"/>
            <person name="Wu L."/>
            <person name="Ma J."/>
        </authorList>
    </citation>
    <scope>NUCLEOTIDE SEQUENCE [LARGE SCALE GENOMIC DNA]</scope>
    <source>
        <strain evidence="9">VKM B-3159</strain>
    </source>
</reference>
<evidence type="ECO:0000313" key="9">
    <source>
        <dbReference type="Proteomes" id="UP001225906"/>
    </source>
</evidence>
<dbReference type="InterPro" id="IPR027417">
    <property type="entry name" value="P-loop_NTPase"/>
</dbReference>
<dbReference type="InterPro" id="IPR003593">
    <property type="entry name" value="AAA+_ATPase"/>
</dbReference>
<keyword evidence="4" id="KW-0472">Membrane</keyword>
<gene>
    <name evidence="8" type="ORF">Q9291_00730</name>
</gene>
<dbReference type="PANTHER" id="PTHR42711">
    <property type="entry name" value="ABC TRANSPORTER ATP-BINDING PROTEIN"/>
    <property type="match status" value="1"/>
</dbReference>
<accession>A0ABT9JP44</accession>
<dbReference type="InterPro" id="IPR017871">
    <property type="entry name" value="ABC_transporter-like_CS"/>
</dbReference>
<evidence type="ECO:0000313" key="8">
    <source>
        <dbReference type="EMBL" id="MDP8566359.1"/>
    </source>
</evidence>
<keyword evidence="5" id="KW-0547">Nucleotide-binding</keyword>
<dbReference type="Pfam" id="PF00005">
    <property type="entry name" value="ABC_tran"/>
    <property type="match status" value="1"/>
</dbReference>
<evidence type="ECO:0000256" key="3">
    <source>
        <dbReference type="ARBA" id="ARBA00022458"/>
    </source>
</evidence>
<evidence type="ECO:0000256" key="1">
    <source>
        <dbReference type="ARBA" id="ARBA00005417"/>
    </source>
</evidence>
<organism evidence="8 9">
    <name type="scientific">Methylophilus aquaticus</name>
    <dbReference type="NCBI Taxonomy" id="1971610"/>
    <lineage>
        <taxon>Bacteria</taxon>
        <taxon>Pseudomonadati</taxon>
        <taxon>Pseudomonadota</taxon>
        <taxon>Betaproteobacteria</taxon>
        <taxon>Nitrosomonadales</taxon>
        <taxon>Methylophilaceae</taxon>
        <taxon>Methylophilus</taxon>
    </lineage>
</organism>
<dbReference type="GO" id="GO:0005524">
    <property type="term" value="F:ATP binding"/>
    <property type="evidence" value="ECO:0007669"/>
    <property type="project" value="UniProtKB-KW"/>
</dbReference>
<dbReference type="InterPro" id="IPR003439">
    <property type="entry name" value="ABC_transporter-like_ATP-bd"/>
</dbReference>
<dbReference type="EMBL" id="JAVCAP010000001">
    <property type="protein sequence ID" value="MDP8566359.1"/>
    <property type="molecule type" value="Genomic_DNA"/>
</dbReference>
<keyword evidence="6 8" id="KW-0067">ATP-binding</keyword>
<evidence type="ECO:0000256" key="2">
    <source>
        <dbReference type="ARBA" id="ARBA00022448"/>
    </source>
</evidence>
<dbReference type="PROSITE" id="PS50893">
    <property type="entry name" value="ABC_TRANSPORTER_2"/>
    <property type="match status" value="1"/>
</dbReference>
<dbReference type="PANTHER" id="PTHR42711:SF5">
    <property type="entry name" value="ABC TRANSPORTER ATP-BINDING PROTEIN NATA"/>
    <property type="match status" value="1"/>
</dbReference>
<proteinExistence type="inferred from homology"/>
<keyword evidence="9" id="KW-1185">Reference proteome</keyword>